<evidence type="ECO:0000313" key="1">
    <source>
        <dbReference type="EMBL" id="CAG8839032.1"/>
    </source>
</evidence>
<comment type="caution">
    <text evidence="1">The sequence shown here is derived from an EMBL/GenBank/DDBJ whole genome shotgun (WGS) entry which is preliminary data.</text>
</comment>
<name>A0ABN7WS05_GIGMA</name>
<dbReference type="InterPro" id="IPR016024">
    <property type="entry name" value="ARM-type_fold"/>
</dbReference>
<dbReference type="SUPFAM" id="SSF48371">
    <property type="entry name" value="ARM repeat"/>
    <property type="match status" value="1"/>
</dbReference>
<protein>
    <submittedName>
        <fullName evidence="1">18439_t:CDS:1</fullName>
    </submittedName>
</protein>
<reference evidence="1 2" key="1">
    <citation type="submission" date="2021-06" db="EMBL/GenBank/DDBJ databases">
        <authorList>
            <person name="Kallberg Y."/>
            <person name="Tangrot J."/>
            <person name="Rosling A."/>
        </authorList>
    </citation>
    <scope>NUCLEOTIDE SEQUENCE [LARGE SCALE GENOMIC DNA]</scope>
    <source>
        <strain evidence="1 2">120-4 pot B 10/14</strain>
    </source>
</reference>
<dbReference type="EMBL" id="CAJVQB010059532">
    <property type="protein sequence ID" value="CAG8839032.1"/>
    <property type="molecule type" value="Genomic_DNA"/>
</dbReference>
<gene>
    <name evidence="1" type="ORF">GMARGA_LOCUS34266</name>
</gene>
<accession>A0ABN7WS05</accession>
<keyword evidence="2" id="KW-1185">Reference proteome</keyword>
<proteinExistence type="predicted"/>
<feature type="non-terminal residue" evidence="1">
    <location>
        <position position="100"/>
    </location>
</feature>
<feature type="non-terminal residue" evidence="1">
    <location>
        <position position="1"/>
    </location>
</feature>
<dbReference type="Gene3D" id="1.25.40.180">
    <property type="match status" value="1"/>
</dbReference>
<dbReference type="Proteomes" id="UP000789901">
    <property type="component" value="Unassembled WGS sequence"/>
</dbReference>
<organism evidence="1 2">
    <name type="scientific">Gigaspora margarita</name>
    <dbReference type="NCBI Taxonomy" id="4874"/>
    <lineage>
        <taxon>Eukaryota</taxon>
        <taxon>Fungi</taxon>
        <taxon>Fungi incertae sedis</taxon>
        <taxon>Mucoromycota</taxon>
        <taxon>Glomeromycotina</taxon>
        <taxon>Glomeromycetes</taxon>
        <taxon>Diversisporales</taxon>
        <taxon>Gigasporaceae</taxon>
        <taxon>Gigaspora</taxon>
    </lineage>
</organism>
<evidence type="ECO:0000313" key="2">
    <source>
        <dbReference type="Proteomes" id="UP000789901"/>
    </source>
</evidence>
<sequence>NSLISSSHQGYAIALVNSLETMPKGSDELFQVEIVQRKVKALWNKLTLEKFDSISEQIIKYANKSTLERDGCILKEIMEKIDPEIMDENVQIQMANSFMV</sequence>